<dbReference type="PANTHER" id="PTHR46796">
    <property type="entry name" value="HTH-TYPE TRANSCRIPTIONAL ACTIVATOR RHAS-RELATED"/>
    <property type="match status" value="1"/>
</dbReference>
<evidence type="ECO:0000256" key="3">
    <source>
        <dbReference type="ARBA" id="ARBA00023163"/>
    </source>
</evidence>
<name>A0A545AZL9_9ACTN</name>
<protein>
    <submittedName>
        <fullName evidence="5">AraC family transcriptional regulator</fullName>
    </submittedName>
</protein>
<evidence type="ECO:0000313" key="6">
    <source>
        <dbReference type="Proteomes" id="UP000317982"/>
    </source>
</evidence>
<dbReference type="InterPro" id="IPR018062">
    <property type="entry name" value="HTH_AraC-typ_CS"/>
</dbReference>
<dbReference type="RefSeq" id="WP_142703462.1">
    <property type="nucleotide sequence ID" value="NZ_VIRS01000003.1"/>
</dbReference>
<evidence type="ECO:0000313" key="5">
    <source>
        <dbReference type="EMBL" id="TQS46055.1"/>
    </source>
</evidence>
<dbReference type="PRINTS" id="PR00032">
    <property type="entry name" value="HTHARAC"/>
</dbReference>
<dbReference type="InterPro" id="IPR020449">
    <property type="entry name" value="Tscrpt_reg_AraC-type_HTH"/>
</dbReference>
<dbReference type="SMART" id="SM00342">
    <property type="entry name" value="HTH_ARAC"/>
    <property type="match status" value="1"/>
</dbReference>
<evidence type="ECO:0000256" key="1">
    <source>
        <dbReference type="ARBA" id="ARBA00023015"/>
    </source>
</evidence>
<dbReference type="Proteomes" id="UP000317982">
    <property type="component" value="Unassembled WGS sequence"/>
</dbReference>
<dbReference type="OrthoDB" id="241790at2"/>
<evidence type="ECO:0000256" key="2">
    <source>
        <dbReference type="ARBA" id="ARBA00023125"/>
    </source>
</evidence>
<dbReference type="Pfam" id="PF12852">
    <property type="entry name" value="Cupin_6"/>
    <property type="match status" value="1"/>
</dbReference>
<proteinExistence type="predicted"/>
<dbReference type="Pfam" id="PF12833">
    <property type="entry name" value="HTH_18"/>
    <property type="match status" value="1"/>
</dbReference>
<dbReference type="SUPFAM" id="SSF46689">
    <property type="entry name" value="Homeodomain-like"/>
    <property type="match status" value="2"/>
</dbReference>
<dbReference type="Gene3D" id="1.10.10.60">
    <property type="entry name" value="Homeodomain-like"/>
    <property type="match status" value="2"/>
</dbReference>
<dbReference type="InterPro" id="IPR009057">
    <property type="entry name" value="Homeodomain-like_sf"/>
</dbReference>
<dbReference type="InParanoid" id="A0A545AZL9"/>
<dbReference type="PROSITE" id="PS01124">
    <property type="entry name" value="HTH_ARAC_FAMILY_2"/>
    <property type="match status" value="1"/>
</dbReference>
<reference evidence="5 6" key="1">
    <citation type="submission" date="2019-07" db="EMBL/GenBank/DDBJ databases">
        <title>Cryptosporangium phraense sp. nov., isolated from plant litter.</title>
        <authorList>
            <person name="Suriyachadkun C."/>
        </authorList>
    </citation>
    <scope>NUCLEOTIDE SEQUENCE [LARGE SCALE GENOMIC DNA]</scope>
    <source>
        <strain evidence="5 6">A-T 5661</strain>
    </source>
</reference>
<keyword evidence="2" id="KW-0238">DNA-binding</keyword>
<keyword evidence="6" id="KW-1185">Reference proteome</keyword>
<dbReference type="InterPro" id="IPR018060">
    <property type="entry name" value="HTH_AraC"/>
</dbReference>
<dbReference type="InterPro" id="IPR032783">
    <property type="entry name" value="AraC_lig"/>
</dbReference>
<gene>
    <name evidence="5" type="ORF">FL583_06090</name>
</gene>
<sequence length="314" mass="32809">MPEEHSPSSRDPLEQILALLDARGHVSTGLIAGGHWAVAFPAPDDVKFNVVRKGRCVLRVDGGEPVPLAPGDCYLLTHPRPFTLSSDLETAAVPAGPLFAAATGGMAHAGDGEDVALIGGRFSFGERARTVLLDALPPVIHVPAETIEADALRWALDQIDLELRAGGLGSTLVAEHLAIVMLVHVLRRVPSAGSGLLAGLADPVVGPALRSLHGAPSHAWTVAELAGEAAVSRSTLAARFSDVVGQGPLDYLTGWRMELASARLRSSGDTLAVVARAVGYGSESAFSTAFKRVVGVSPREYRRREPEVVGSPAD</sequence>
<evidence type="ECO:0000259" key="4">
    <source>
        <dbReference type="PROSITE" id="PS01124"/>
    </source>
</evidence>
<dbReference type="PANTHER" id="PTHR46796:SF13">
    <property type="entry name" value="HTH-TYPE TRANSCRIPTIONAL ACTIVATOR RHAS"/>
    <property type="match status" value="1"/>
</dbReference>
<dbReference type="EMBL" id="VIRS01000003">
    <property type="protein sequence ID" value="TQS46055.1"/>
    <property type="molecule type" value="Genomic_DNA"/>
</dbReference>
<dbReference type="AlphaFoldDB" id="A0A545AZL9"/>
<dbReference type="PROSITE" id="PS00041">
    <property type="entry name" value="HTH_ARAC_FAMILY_1"/>
    <property type="match status" value="1"/>
</dbReference>
<keyword evidence="3" id="KW-0804">Transcription</keyword>
<comment type="caution">
    <text evidence="5">The sequence shown here is derived from an EMBL/GenBank/DDBJ whole genome shotgun (WGS) entry which is preliminary data.</text>
</comment>
<feature type="domain" description="HTH araC/xylS-type" evidence="4">
    <location>
        <begin position="206"/>
        <end position="304"/>
    </location>
</feature>
<organism evidence="5 6">
    <name type="scientific">Cryptosporangium phraense</name>
    <dbReference type="NCBI Taxonomy" id="2593070"/>
    <lineage>
        <taxon>Bacteria</taxon>
        <taxon>Bacillati</taxon>
        <taxon>Actinomycetota</taxon>
        <taxon>Actinomycetes</taxon>
        <taxon>Cryptosporangiales</taxon>
        <taxon>Cryptosporangiaceae</taxon>
        <taxon>Cryptosporangium</taxon>
    </lineage>
</organism>
<accession>A0A545AZL9</accession>
<dbReference type="GO" id="GO:0043565">
    <property type="term" value="F:sequence-specific DNA binding"/>
    <property type="evidence" value="ECO:0007669"/>
    <property type="project" value="InterPro"/>
</dbReference>
<dbReference type="InterPro" id="IPR050204">
    <property type="entry name" value="AraC_XylS_family_regulators"/>
</dbReference>
<dbReference type="GO" id="GO:0003700">
    <property type="term" value="F:DNA-binding transcription factor activity"/>
    <property type="evidence" value="ECO:0007669"/>
    <property type="project" value="InterPro"/>
</dbReference>
<keyword evidence="1" id="KW-0805">Transcription regulation</keyword>